<gene>
    <name evidence="1" type="ORF">VNO80_27413</name>
</gene>
<dbReference type="AlphaFoldDB" id="A0AAN9LGB4"/>
<keyword evidence="2" id="KW-1185">Reference proteome</keyword>
<name>A0AAN9LGB4_PHACN</name>
<evidence type="ECO:0000313" key="1">
    <source>
        <dbReference type="EMBL" id="KAK7335520.1"/>
    </source>
</evidence>
<reference evidence="1 2" key="1">
    <citation type="submission" date="2024-01" db="EMBL/GenBank/DDBJ databases">
        <title>The genomes of 5 underutilized Papilionoideae crops provide insights into root nodulation and disease resistanc.</title>
        <authorList>
            <person name="Jiang F."/>
        </authorList>
    </citation>
    <scope>NUCLEOTIDE SEQUENCE [LARGE SCALE GENOMIC DNA]</scope>
    <source>
        <strain evidence="1">JINMINGXINNONG_FW02</strain>
        <tissue evidence="1">Leaves</tissue>
    </source>
</reference>
<sequence length="85" mass="10213">MKSSKSFEHQVEMKHQLVETEKIKVLKLLNAKEKKQGNIIKENTLKLQEEIDKFVNSRKKDFEMPRRILEKFTEKKYFLKNCSAL</sequence>
<dbReference type="EMBL" id="JAYMYR010000010">
    <property type="protein sequence ID" value="KAK7335520.1"/>
    <property type="molecule type" value="Genomic_DNA"/>
</dbReference>
<evidence type="ECO:0000313" key="2">
    <source>
        <dbReference type="Proteomes" id="UP001374584"/>
    </source>
</evidence>
<proteinExistence type="predicted"/>
<comment type="caution">
    <text evidence="1">The sequence shown here is derived from an EMBL/GenBank/DDBJ whole genome shotgun (WGS) entry which is preliminary data.</text>
</comment>
<organism evidence="1 2">
    <name type="scientific">Phaseolus coccineus</name>
    <name type="common">Scarlet runner bean</name>
    <name type="synonym">Phaseolus multiflorus</name>
    <dbReference type="NCBI Taxonomy" id="3886"/>
    <lineage>
        <taxon>Eukaryota</taxon>
        <taxon>Viridiplantae</taxon>
        <taxon>Streptophyta</taxon>
        <taxon>Embryophyta</taxon>
        <taxon>Tracheophyta</taxon>
        <taxon>Spermatophyta</taxon>
        <taxon>Magnoliopsida</taxon>
        <taxon>eudicotyledons</taxon>
        <taxon>Gunneridae</taxon>
        <taxon>Pentapetalae</taxon>
        <taxon>rosids</taxon>
        <taxon>fabids</taxon>
        <taxon>Fabales</taxon>
        <taxon>Fabaceae</taxon>
        <taxon>Papilionoideae</taxon>
        <taxon>50 kb inversion clade</taxon>
        <taxon>NPAAA clade</taxon>
        <taxon>indigoferoid/millettioid clade</taxon>
        <taxon>Phaseoleae</taxon>
        <taxon>Phaseolus</taxon>
    </lineage>
</organism>
<protein>
    <submittedName>
        <fullName evidence="1">Uncharacterized protein</fullName>
    </submittedName>
</protein>
<accession>A0AAN9LGB4</accession>
<dbReference type="Proteomes" id="UP001374584">
    <property type="component" value="Unassembled WGS sequence"/>
</dbReference>